<name>A0ABS7L0P0_CLOSR</name>
<dbReference type="SUPFAM" id="SSF47384">
    <property type="entry name" value="Homodimeric domain of signal transducing histidine kinase"/>
    <property type="match status" value="1"/>
</dbReference>
<keyword evidence="4" id="KW-0597">Phosphoprotein</keyword>
<evidence type="ECO:0000313" key="15">
    <source>
        <dbReference type="Proteomes" id="UP001299068"/>
    </source>
</evidence>
<evidence type="ECO:0000313" key="14">
    <source>
        <dbReference type="EMBL" id="MBY0756630.1"/>
    </source>
</evidence>
<evidence type="ECO:0000259" key="13">
    <source>
        <dbReference type="PROSITE" id="PS50885"/>
    </source>
</evidence>
<dbReference type="Gene3D" id="6.10.340.10">
    <property type="match status" value="1"/>
</dbReference>
<keyword evidence="6 11" id="KW-0812">Transmembrane</keyword>
<dbReference type="SMART" id="SM00388">
    <property type="entry name" value="HisKA"/>
    <property type="match status" value="1"/>
</dbReference>
<accession>A0ABS7L0P0</accession>
<organism evidence="14 15">
    <name type="scientific">Clostridium sardiniense</name>
    <name type="common">Clostridium absonum</name>
    <dbReference type="NCBI Taxonomy" id="29369"/>
    <lineage>
        <taxon>Bacteria</taxon>
        <taxon>Bacillati</taxon>
        <taxon>Bacillota</taxon>
        <taxon>Clostridia</taxon>
        <taxon>Eubacteriales</taxon>
        <taxon>Clostridiaceae</taxon>
        <taxon>Clostridium</taxon>
    </lineage>
</organism>
<comment type="caution">
    <text evidence="14">The sequence shown here is derived from an EMBL/GenBank/DDBJ whole genome shotgun (WGS) entry which is preliminary data.</text>
</comment>
<keyword evidence="9" id="KW-0902">Two-component regulatory system</keyword>
<evidence type="ECO:0000259" key="12">
    <source>
        <dbReference type="PROSITE" id="PS50109"/>
    </source>
</evidence>
<keyword evidence="5" id="KW-0808">Transferase</keyword>
<protein>
    <recommendedName>
        <fullName evidence="3">histidine kinase</fullName>
        <ecNumber evidence="3">2.7.13.3</ecNumber>
    </recommendedName>
</protein>
<dbReference type="InterPro" id="IPR004358">
    <property type="entry name" value="Sig_transdc_His_kin-like_C"/>
</dbReference>
<sequence>MKNKKNKSETPKEKFRVRIVNKISTLRITKKAKELVAYIDKKIKKSIRFELMILFGVCFLVALLSYGILNDMFRDVKTNAEIRYNYSNIESNAENIMNEIEYKKENEDSNGKQYNKLKITDSKFFKDILNNTSRNSDKVYITDIDGKVIYRNSSASEEKLDIFNILKNVSRSYKNEHDASEYTVLYPIDIENGKYYLIYSGIPNANIEYVQYEVNNSYLALILSIIIFVVLFLIASNKKTKYLDEIARGIKYIADGDLSYEIPESGNDEIANIAMNVNNMAKDIDTRIKAQQNSEQTKADLITNVSHDLRTPLTSIMGYIGLVKDKKYGDEETRDEYLNIAYNKSEKLKILIEDLFEYTKLNNNGMKLDKAEVNLVDFVSQVSEEMKPYFESSNIEQVKTLTDQRIIVSIDPGKMVRVVENLLTNAVKYSYKPGAVIIGVYSKDGYATIAVKNRGENIPQAKLDKLFDRFYRLDESRSTDLGGSGLGLAISKNIVEMHGGKIWGECYGNDISFYIRLKI</sequence>
<evidence type="ECO:0000256" key="1">
    <source>
        <dbReference type="ARBA" id="ARBA00000085"/>
    </source>
</evidence>
<proteinExistence type="predicted"/>
<evidence type="ECO:0000256" key="10">
    <source>
        <dbReference type="ARBA" id="ARBA00023136"/>
    </source>
</evidence>
<dbReference type="InterPro" id="IPR003660">
    <property type="entry name" value="HAMP_dom"/>
</dbReference>
<dbReference type="Proteomes" id="UP001299068">
    <property type="component" value="Unassembled WGS sequence"/>
</dbReference>
<reference evidence="14 15" key="1">
    <citation type="journal article" date="2021" name="Cell Host Microbe">
        <title>in vivo commensal control of Clostridioides difficile virulence.</title>
        <authorList>
            <person name="Girinathan B.P."/>
            <person name="Dibenedetto N."/>
            <person name="Worley J.N."/>
            <person name="Peltier J."/>
            <person name="Arrieta-Ortiz M.L."/>
            <person name="Rupa Christinal Immanuel S."/>
            <person name="Lavin R."/>
            <person name="Delaney M.L."/>
            <person name="Cummins C."/>
            <person name="Hoffmann M."/>
            <person name="Luo Y."/>
            <person name="Gonzalez-Escalona N."/>
            <person name="Allard M."/>
            <person name="Onderdonk A.B."/>
            <person name="Gerber G.K."/>
            <person name="Sonenshein A.L."/>
            <person name="Baliga N."/>
            <person name="Dupuy B."/>
            <person name="Bry L."/>
        </authorList>
    </citation>
    <scope>NUCLEOTIDE SEQUENCE [LARGE SCALE GENOMIC DNA]</scope>
    <source>
        <strain evidence="14 15">DSM 599</strain>
    </source>
</reference>
<dbReference type="PRINTS" id="PR00344">
    <property type="entry name" value="BCTRLSENSOR"/>
</dbReference>
<dbReference type="PROSITE" id="PS50109">
    <property type="entry name" value="HIS_KIN"/>
    <property type="match status" value="1"/>
</dbReference>
<dbReference type="SUPFAM" id="SSF55874">
    <property type="entry name" value="ATPase domain of HSP90 chaperone/DNA topoisomerase II/histidine kinase"/>
    <property type="match status" value="1"/>
</dbReference>
<feature type="transmembrane region" description="Helical" evidence="11">
    <location>
        <begin position="51"/>
        <end position="69"/>
    </location>
</feature>
<dbReference type="SMART" id="SM00387">
    <property type="entry name" value="HATPase_c"/>
    <property type="match status" value="1"/>
</dbReference>
<feature type="domain" description="HAMP" evidence="13">
    <location>
        <begin position="237"/>
        <end position="289"/>
    </location>
</feature>
<dbReference type="Pfam" id="PF00672">
    <property type="entry name" value="HAMP"/>
    <property type="match status" value="1"/>
</dbReference>
<dbReference type="SMART" id="SM00304">
    <property type="entry name" value="HAMP"/>
    <property type="match status" value="1"/>
</dbReference>
<dbReference type="EMBL" id="JAIKTU010000012">
    <property type="protein sequence ID" value="MBY0756630.1"/>
    <property type="molecule type" value="Genomic_DNA"/>
</dbReference>
<keyword evidence="8 11" id="KW-1133">Transmembrane helix</keyword>
<dbReference type="Pfam" id="PF00512">
    <property type="entry name" value="HisKA"/>
    <property type="match status" value="1"/>
</dbReference>
<evidence type="ECO:0000256" key="8">
    <source>
        <dbReference type="ARBA" id="ARBA00022989"/>
    </source>
</evidence>
<comment type="subcellular location">
    <subcellularLocation>
        <location evidence="2">Membrane</location>
        <topology evidence="2">Multi-pass membrane protein</topology>
    </subcellularLocation>
</comment>
<evidence type="ECO:0000256" key="2">
    <source>
        <dbReference type="ARBA" id="ARBA00004141"/>
    </source>
</evidence>
<dbReference type="Gene3D" id="1.10.287.130">
    <property type="match status" value="1"/>
</dbReference>
<evidence type="ECO:0000256" key="3">
    <source>
        <dbReference type="ARBA" id="ARBA00012438"/>
    </source>
</evidence>
<evidence type="ECO:0000256" key="7">
    <source>
        <dbReference type="ARBA" id="ARBA00022777"/>
    </source>
</evidence>
<evidence type="ECO:0000256" key="11">
    <source>
        <dbReference type="SAM" id="Phobius"/>
    </source>
</evidence>
<dbReference type="CDD" id="cd00075">
    <property type="entry name" value="HATPase"/>
    <property type="match status" value="1"/>
</dbReference>
<dbReference type="PANTHER" id="PTHR45528:SF8">
    <property type="entry name" value="HISTIDINE KINASE"/>
    <property type="match status" value="1"/>
</dbReference>
<dbReference type="SUPFAM" id="SSF158472">
    <property type="entry name" value="HAMP domain-like"/>
    <property type="match status" value="1"/>
</dbReference>
<evidence type="ECO:0000256" key="5">
    <source>
        <dbReference type="ARBA" id="ARBA00022679"/>
    </source>
</evidence>
<dbReference type="PANTHER" id="PTHR45528">
    <property type="entry name" value="SENSOR HISTIDINE KINASE CPXA"/>
    <property type="match status" value="1"/>
</dbReference>
<keyword evidence="7 14" id="KW-0418">Kinase</keyword>
<dbReference type="RefSeq" id="WP_221861863.1">
    <property type="nucleotide sequence ID" value="NZ_JAIKTU010000012.1"/>
</dbReference>
<dbReference type="CDD" id="cd06225">
    <property type="entry name" value="HAMP"/>
    <property type="match status" value="1"/>
</dbReference>
<feature type="transmembrane region" description="Helical" evidence="11">
    <location>
        <begin position="218"/>
        <end position="235"/>
    </location>
</feature>
<comment type="catalytic activity">
    <reaction evidence="1">
        <text>ATP + protein L-histidine = ADP + protein N-phospho-L-histidine.</text>
        <dbReference type="EC" id="2.7.13.3"/>
    </reaction>
</comment>
<dbReference type="CDD" id="cd00082">
    <property type="entry name" value="HisKA"/>
    <property type="match status" value="1"/>
</dbReference>
<evidence type="ECO:0000256" key="4">
    <source>
        <dbReference type="ARBA" id="ARBA00022553"/>
    </source>
</evidence>
<dbReference type="InterPro" id="IPR036097">
    <property type="entry name" value="HisK_dim/P_sf"/>
</dbReference>
<dbReference type="GO" id="GO:0016301">
    <property type="term" value="F:kinase activity"/>
    <property type="evidence" value="ECO:0007669"/>
    <property type="project" value="UniProtKB-KW"/>
</dbReference>
<dbReference type="Gene3D" id="3.30.565.10">
    <property type="entry name" value="Histidine kinase-like ATPase, C-terminal domain"/>
    <property type="match status" value="1"/>
</dbReference>
<evidence type="ECO:0000256" key="9">
    <source>
        <dbReference type="ARBA" id="ARBA00023012"/>
    </source>
</evidence>
<evidence type="ECO:0000256" key="6">
    <source>
        <dbReference type="ARBA" id="ARBA00022692"/>
    </source>
</evidence>
<dbReference type="InterPro" id="IPR050398">
    <property type="entry name" value="HssS/ArlS-like"/>
</dbReference>
<dbReference type="EC" id="2.7.13.3" evidence="3"/>
<gene>
    <name evidence="14" type="ORF">K5V21_14370</name>
</gene>
<dbReference type="Pfam" id="PF02518">
    <property type="entry name" value="HATPase_c"/>
    <property type="match status" value="1"/>
</dbReference>
<dbReference type="InterPro" id="IPR036890">
    <property type="entry name" value="HATPase_C_sf"/>
</dbReference>
<keyword evidence="10 11" id="KW-0472">Membrane</keyword>
<feature type="domain" description="Histidine kinase" evidence="12">
    <location>
        <begin position="304"/>
        <end position="519"/>
    </location>
</feature>
<keyword evidence="15" id="KW-1185">Reference proteome</keyword>
<dbReference type="PROSITE" id="PS50885">
    <property type="entry name" value="HAMP"/>
    <property type="match status" value="1"/>
</dbReference>
<dbReference type="InterPro" id="IPR003661">
    <property type="entry name" value="HisK_dim/P_dom"/>
</dbReference>
<dbReference type="InterPro" id="IPR005467">
    <property type="entry name" value="His_kinase_dom"/>
</dbReference>
<dbReference type="InterPro" id="IPR003594">
    <property type="entry name" value="HATPase_dom"/>
</dbReference>